<dbReference type="InterPro" id="IPR031259">
    <property type="entry name" value="ILBP"/>
</dbReference>
<evidence type="ECO:0000259" key="4">
    <source>
        <dbReference type="PROSITE" id="PS00214"/>
    </source>
</evidence>
<dbReference type="Pfam" id="PF00061">
    <property type="entry name" value="Lipocalin"/>
    <property type="match status" value="1"/>
</dbReference>
<keyword evidence="6" id="KW-1185">Reference proteome</keyword>
<keyword evidence="3" id="KW-0813">Transport</keyword>
<keyword evidence="2" id="KW-0446">Lipid-binding</keyword>
<dbReference type="Gene3D" id="2.40.128.20">
    <property type="match status" value="1"/>
</dbReference>
<protein>
    <recommendedName>
        <fullName evidence="4">Cytosolic fatty-acid binding proteins domain-containing protein</fullName>
    </recommendedName>
</protein>
<dbReference type="InterPro" id="IPR000463">
    <property type="entry name" value="Fatty_acid-bd"/>
</dbReference>
<evidence type="ECO:0000313" key="6">
    <source>
        <dbReference type="Proteomes" id="UP001153636"/>
    </source>
</evidence>
<dbReference type="PROSITE" id="PS00214">
    <property type="entry name" value="FABP"/>
    <property type="match status" value="1"/>
</dbReference>
<comment type="similarity">
    <text evidence="1 3">Belongs to the calycin superfamily. Fatty-acid binding protein (FABP) family.</text>
</comment>
<dbReference type="SUPFAM" id="SSF50814">
    <property type="entry name" value="Lipocalins"/>
    <property type="match status" value="1"/>
</dbReference>
<dbReference type="GO" id="GO:0008289">
    <property type="term" value="F:lipid binding"/>
    <property type="evidence" value="ECO:0007669"/>
    <property type="project" value="UniProtKB-KW"/>
</dbReference>
<dbReference type="PANTHER" id="PTHR11955">
    <property type="entry name" value="FATTY ACID BINDING PROTEIN"/>
    <property type="match status" value="1"/>
</dbReference>
<name>A0A9P0CDS8_9CUCU</name>
<organism evidence="5 6">
    <name type="scientific">Psylliodes chrysocephalus</name>
    <dbReference type="NCBI Taxonomy" id="3402493"/>
    <lineage>
        <taxon>Eukaryota</taxon>
        <taxon>Metazoa</taxon>
        <taxon>Ecdysozoa</taxon>
        <taxon>Arthropoda</taxon>
        <taxon>Hexapoda</taxon>
        <taxon>Insecta</taxon>
        <taxon>Pterygota</taxon>
        <taxon>Neoptera</taxon>
        <taxon>Endopterygota</taxon>
        <taxon>Coleoptera</taxon>
        <taxon>Polyphaga</taxon>
        <taxon>Cucujiformia</taxon>
        <taxon>Chrysomeloidea</taxon>
        <taxon>Chrysomelidae</taxon>
        <taxon>Galerucinae</taxon>
        <taxon>Alticini</taxon>
        <taxon>Psylliodes</taxon>
    </lineage>
</organism>
<dbReference type="PRINTS" id="PR00178">
    <property type="entry name" value="FATTYACIDBP"/>
</dbReference>
<feature type="domain" description="Cytosolic fatty-acid binding proteins" evidence="4">
    <location>
        <begin position="8"/>
        <end position="25"/>
    </location>
</feature>
<evidence type="ECO:0000256" key="1">
    <source>
        <dbReference type="ARBA" id="ARBA00008390"/>
    </source>
</evidence>
<dbReference type="AlphaFoldDB" id="A0A9P0CDS8"/>
<dbReference type="OrthoDB" id="354351at2759"/>
<dbReference type="InterPro" id="IPR000566">
    <property type="entry name" value="Lipocln_cytosolic_FA-bd_dom"/>
</dbReference>
<evidence type="ECO:0000313" key="5">
    <source>
        <dbReference type="EMBL" id="CAH1098888.1"/>
    </source>
</evidence>
<reference evidence="5" key="1">
    <citation type="submission" date="2022-01" db="EMBL/GenBank/DDBJ databases">
        <authorList>
            <person name="King R."/>
        </authorList>
    </citation>
    <scope>NUCLEOTIDE SEQUENCE</scope>
</reference>
<evidence type="ECO:0000256" key="3">
    <source>
        <dbReference type="RuleBase" id="RU003696"/>
    </source>
</evidence>
<dbReference type="Proteomes" id="UP001153636">
    <property type="component" value="Chromosome 1"/>
</dbReference>
<dbReference type="InterPro" id="IPR012674">
    <property type="entry name" value="Calycin"/>
</dbReference>
<accession>A0A9P0CDS8</accession>
<proteinExistence type="inferred from homology"/>
<sequence>MVDVCLGKKYKLESSENFDEFMKALGVGFLTRIAGAAVTPIVDLKKENEYYILSSISTFKHFILKFKPGVQFDEETPDGRQVKATISIVGNTLHEVQIDANGLETIIDRTFTPDEVKMVMNVDDVSATRLYKVTTE</sequence>
<gene>
    <name evidence="5" type="ORF">PSYICH_LOCUS830</name>
</gene>
<evidence type="ECO:0000256" key="2">
    <source>
        <dbReference type="ARBA" id="ARBA00023121"/>
    </source>
</evidence>
<dbReference type="EMBL" id="OV651813">
    <property type="protein sequence ID" value="CAH1098888.1"/>
    <property type="molecule type" value="Genomic_DNA"/>
</dbReference>